<reference evidence="1" key="1">
    <citation type="journal article" date="2019" name="bioRxiv">
        <title>The Genome of the Zebra Mussel, Dreissena polymorpha: A Resource for Invasive Species Research.</title>
        <authorList>
            <person name="McCartney M.A."/>
            <person name="Auch B."/>
            <person name="Kono T."/>
            <person name="Mallez S."/>
            <person name="Zhang Y."/>
            <person name="Obille A."/>
            <person name="Becker A."/>
            <person name="Abrahante J.E."/>
            <person name="Garbe J."/>
            <person name="Badalamenti J.P."/>
            <person name="Herman A."/>
            <person name="Mangelson H."/>
            <person name="Liachko I."/>
            <person name="Sullivan S."/>
            <person name="Sone E.D."/>
            <person name="Koren S."/>
            <person name="Silverstein K.A.T."/>
            <person name="Beckman K.B."/>
            <person name="Gohl D.M."/>
        </authorList>
    </citation>
    <scope>NUCLEOTIDE SEQUENCE</scope>
    <source>
        <strain evidence="1">Duluth1</strain>
        <tissue evidence="1">Whole animal</tissue>
    </source>
</reference>
<dbReference type="AlphaFoldDB" id="A0A9D4NQQ8"/>
<dbReference type="Proteomes" id="UP000828390">
    <property type="component" value="Unassembled WGS sequence"/>
</dbReference>
<evidence type="ECO:0000313" key="1">
    <source>
        <dbReference type="EMBL" id="KAH3898407.1"/>
    </source>
</evidence>
<organism evidence="1 2">
    <name type="scientific">Dreissena polymorpha</name>
    <name type="common">Zebra mussel</name>
    <name type="synonym">Mytilus polymorpha</name>
    <dbReference type="NCBI Taxonomy" id="45954"/>
    <lineage>
        <taxon>Eukaryota</taxon>
        <taxon>Metazoa</taxon>
        <taxon>Spiralia</taxon>
        <taxon>Lophotrochozoa</taxon>
        <taxon>Mollusca</taxon>
        <taxon>Bivalvia</taxon>
        <taxon>Autobranchia</taxon>
        <taxon>Heteroconchia</taxon>
        <taxon>Euheterodonta</taxon>
        <taxon>Imparidentia</taxon>
        <taxon>Neoheterodontei</taxon>
        <taxon>Myida</taxon>
        <taxon>Dreissenoidea</taxon>
        <taxon>Dreissenidae</taxon>
        <taxon>Dreissena</taxon>
    </lineage>
</organism>
<gene>
    <name evidence="1" type="ORF">DPMN_022637</name>
</gene>
<reference evidence="1" key="2">
    <citation type="submission" date="2020-11" db="EMBL/GenBank/DDBJ databases">
        <authorList>
            <person name="McCartney M.A."/>
            <person name="Auch B."/>
            <person name="Kono T."/>
            <person name="Mallez S."/>
            <person name="Becker A."/>
            <person name="Gohl D.M."/>
            <person name="Silverstein K.A.T."/>
            <person name="Koren S."/>
            <person name="Bechman K.B."/>
            <person name="Herman A."/>
            <person name="Abrahante J.E."/>
            <person name="Garbe J."/>
        </authorList>
    </citation>
    <scope>NUCLEOTIDE SEQUENCE</scope>
    <source>
        <strain evidence="1">Duluth1</strain>
        <tissue evidence="1">Whole animal</tissue>
    </source>
</reference>
<accession>A0A9D4NQQ8</accession>
<proteinExistence type="predicted"/>
<sequence>MVMYGAVEAEVVEMDNHMEPHFGHEHRLCNVAMQIVPVEKLCSMIPRSIHASLLRNNLSDESVTYVICWVVTGSPVESVLEMRSKIAPRILIPSLLAVCIRIVTGSRSDSLKPRRWITLRPTKQL</sequence>
<dbReference type="EMBL" id="JAIWYP010000001">
    <property type="protein sequence ID" value="KAH3898407.1"/>
    <property type="molecule type" value="Genomic_DNA"/>
</dbReference>
<name>A0A9D4NQQ8_DREPO</name>
<protein>
    <submittedName>
        <fullName evidence="1">Uncharacterized protein</fullName>
    </submittedName>
</protein>
<keyword evidence="2" id="KW-1185">Reference proteome</keyword>
<comment type="caution">
    <text evidence="1">The sequence shown here is derived from an EMBL/GenBank/DDBJ whole genome shotgun (WGS) entry which is preliminary data.</text>
</comment>
<evidence type="ECO:0000313" key="2">
    <source>
        <dbReference type="Proteomes" id="UP000828390"/>
    </source>
</evidence>